<dbReference type="HAMAP" id="MF_00788">
    <property type="entry name" value="Ribosomal_eL40"/>
    <property type="match status" value="1"/>
</dbReference>
<reference evidence="5" key="1">
    <citation type="submission" date="2010-04" db="EMBL/GenBank/DDBJ databases">
        <title>Complete sequence of Methanocaldococcus infernus ME.</title>
        <authorList>
            <consortium name="US DOE Joint Genome Institute"/>
            <person name="Lucas S."/>
            <person name="Copeland A."/>
            <person name="Lapidus A."/>
            <person name="Cheng J.-F."/>
            <person name="Bruce D."/>
            <person name="Goodwin L."/>
            <person name="Pitluck S."/>
            <person name="Munk A.C."/>
            <person name="Detter J.C."/>
            <person name="Han C."/>
            <person name="Tapia R."/>
            <person name="Land M."/>
            <person name="Hauser L."/>
            <person name="Kyrpides N."/>
            <person name="Mikhailova N."/>
            <person name="Sieprawska-Lupa M."/>
            <person name="Whitman W.B."/>
            <person name="Woyke T."/>
        </authorList>
    </citation>
    <scope>NUCLEOTIDE SEQUENCE [LARGE SCALE GENOMIC DNA]</scope>
    <source>
        <strain evidence="5">ME</strain>
    </source>
</reference>
<dbReference type="STRING" id="573063.Metin_1392"/>
<proteinExistence type="inferred from homology"/>
<dbReference type="Pfam" id="PF01020">
    <property type="entry name" value="Ribosomal_L40e"/>
    <property type="match status" value="1"/>
</dbReference>
<dbReference type="KEGG" id="mif:Metin_1392"/>
<evidence type="ECO:0000313" key="6">
    <source>
        <dbReference type="Proteomes" id="UP000002061"/>
    </source>
</evidence>
<dbReference type="InterPro" id="IPR011332">
    <property type="entry name" value="Ribosomal_zn-bd"/>
</dbReference>
<evidence type="ECO:0000313" key="5">
    <source>
        <dbReference type="EMBL" id="ADG14042.1"/>
    </source>
</evidence>
<protein>
    <recommendedName>
        <fullName evidence="3">Large ribosomal subunit protein eL40</fullName>
    </recommendedName>
</protein>
<dbReference type="GeneID" id="9132425"/>
<dbReference type="PANTHER" id="PTHR39649:SF1">
    <property type="entry name" value="LARGE RIBOSOMAL SUBUNIT PROTEIN EL40"/>
    <property type="match status" value="1"/>
</dbReference>
<keyword evidence="2 3" id="KW-0687">Ribonucleoprotein</keyword>
<sequence length="47" mass="5600">MPFEEAIKRIFMKKICMRCNARNPWKAEKCRKCGYKGLRPKAKEPRG</sequence>
<dbReference type="EMBL" id="CP002009">
    <property type="protein sequence ID" value="ADG14042.1"/>
    <property type="molecule type" value="Genomic_DNA"/>
</dbReference>
<feature type="domain" description="Large ribosomal subunit protein eL40" evidence="4">
    <location>
        <begin position="3"/>
        <end position="45"/>
    </location>
</feature>
<dbReference type="GO" id="GO:0003735">
    <property type="term" value="F:structural constituent of ribosome"/>
    <property type="evidence" value="ECO:0007669"/>
    <property type="project" value="InterPro"/>
</dbReference>
<dbReference type="InterPro" id="IPR038587">
    <property type="entry name" value="Ribosomal_eL40_sf"/>
</dbReference>
<dbReference type="InterPro" id="IPR001975">
    <property type="entry name" value="Ribosomal_eL40_dom"/>
</dbReference>
<keyword evidence="1 3" id="KW-0689">Ribosomal protein</keyword>
<evidence type="ECO:0000256" key="1">
    <source>
        <dbReference type="ARBA" id="ARBA00022980"/>
    </source>
</evidence>
<accession>D5VTY9</accession>
<dbReference type="SUPFAM" id="SSF57829">
    <property type="entry name" value="Zn-binding ribosomal proteins"/>
    <property type="match status" value="1"/>
</dbReference>
<evidence type="ECO:0000259" key="4">
    <source>
        <dbReference type="SMART" id="SM01377"/>
    </source>
</evidence>
<dbReference type="OrthoDB" id="45138at2157"/>
<dbReference type="HOGENOM" id="CLU_205640_0_0_2"/>
<dbReference type="NCBIfam" id="NF003161">
    <property type="entry name" value="PRK04136.1"/>
    <property type="match status" value="1"/>
</dbReference>
<dbReference type="eggNOG" id="arCOG04049">
    <property type="taxonomic scope" value="Archaea"/>
</dbReference>
<dbReference type="InterPro" id="IPR023657">
    <property type="entry name" value="Ribosomal_eL40_arc"/>
</dbReference>
<dbReference type="AlphaFoldDB" id="D5VTY9"/>
<evidence type="ECO:0000256" key="2">
    <source>
        <dbReference type="ARBA" id="ARBA00023274"/>
    </source>
</evidence>
<keyword evidence="6" id="KW-1185">Reference proteome</keyword>
<evidence type="ECO:0000256" key="3">
    <source>
        <dbReference type="HAMAP-Rule" id="MF_00788"/>
    </source>
</evidence>
<dbReference type="GO" id="GO:0005840">
    <property type="term" value="C:ribosome"/>
    <property type="evidence" value="ECO:0007669"/>
    <property type="project" value="UniProtKB-KW"/>
</dbReference>
<dbReference type="RefSeq" id="WP_013100787.1">
    <property type="nucleotide sequence ID" value="NC_014122.1"/>
</dbReference>
<dbReference type="Proteomes" id="UP000002061">
    <property type="component" value="Chromosome"/>
</dbReference>
<dbReference type="Gene3D" id="4.10.1060.50">
    <property type="match status" value="1"/>
</dbReference>
<dbReference type="GO" id="GO:1990904">
    <property type="term" value="C:ribonucleoprotein complex"/>
    <property type="evidence" value="ECO:0007669"/>
    <property type="project" value="UniProtKB-KW"/>
</dbReference>
<dbReference type="PANTHER" id="PTHR39649">
    <property type="entry name" value="50S RIBOSOMAL PROTEIN L40E"/>
    <property type="match status" value="1"/>
</dbReference>
<dbReference type="GO" id="GO:0006412">
    <property type="term" value="P:translation"/>
    <property type="evidence" value="ECO:0007669"/>
    <property type="project" value="UniProtKB-UniRule"/>
</dbReference>
<gene>
    <name evidence="3" type="primary">rpl40e</name>
    <name evidence="5" type="ordered locus">Metin_1392</name>
</gene>
<organism evidence="5 6">
    <name type="scientific">Methanocaldococcus infernus (strain DSM 11812 / JCM 15783 / ME)</name>
    <dbReference type="NCBI Taxonomy" id="573063"/>
    <lineage>
        <taxon>Archaea</taxon>
        <taxon>Methanobacteriati</taxon>
        <taxon>Methanobacteriota</taxon>
        <taxon>Methanomada group</taxon>
        <taxon>Methanococci</taxon>
        <taxon>Methanococcales</taxon>
        <taxon>Methanocaldococcaceae</taxon>
        <taxon>Methanocaldococcus</taxon>
    </lineage>
</organism>
<dbReference type="SMART" id="SM01377">
    <property type="entry name" value="Ribosomal_L40e"/>
    <property type="match status" value="1"/>
</dbReference>
<name>D5VTY9_METIM</name>
<comment type="similarity">
    <text evidence="3">Belongs to the eukaryotic ribosomal protein eL40 family.</text>
</comment>